<dbReference type="EMBL" id="JYDJ01002865">
    <property type="protein sequence ID" value="KRX29940.1"/>
    <property type="molecule type" value="Genomic_DNA"/>
</dbReference>
<dbReference type="Proteomes" id="UP000055048">
    <property type="component" value="Unassembled WGS sequence"/>
</dbReference>
<protein>
    <submittedName>
        <fullName evidence="1">Uncharacterized protein</fullName>
    </submittedName>
</protein>
<proteinExistence type="predicted"/>
<organism evidence="1 2">
    <name type="scientific">Trichinella murrelli</name>
    <dbReference type="NCBI Taxonomy" id="144512"/>
    <lineage>
        <taxon>Eukaryota</taxon>
        <taxon>Metazoa</taxon>
        <taxon>Ecdysozoa</taxon>
        <taxon>Nematoda</taxon>
        <taxon>Enoplea</taxon>
        <taxon>Dorylaimia</taxon>
        <taxon>Trichinellida</taxon>
        <taxon>Trichinellidae</taxon>
        <taxon>Trichinella</taxon>
    </lineage>
</organism>
<reference evidence="1 2" key="1">
    <citation type="submission" date="2015-01" db="EMBL/GenBank/DDBJ databases">
        <title>Evolution of Trichinella species and genotypes.</title>
        <authorList>
            <person name="Korhonen P.K."/>
            <person name="Edoardo P."/>
            <person name="Giuseppe L.R."/>
            <person name="Gasser R.B."/>
        </authorList>
    </citation>
    <scope>NUCLEOTIDE SEQUENCE [LARGE SCALE GENOMIC DNA]</scope>
    <source>
        <strain evidence="1">ISS417</strain>
    </source>
</reference>
<sequence>MKDCVIVVYQAFSKYGCITIKLPYMNYNNNGVNMLKTNV</sequence>
<accession>A0A0V0ST13</accession>
<comment type="caution">
    <text evidence="1">The sequence shown here is derived from an EMBL/GenBank/DDBJ whole genome shotgun (WGS) entry which is preliminary data.</text>
</comment>
<evidence type="ECO:0000313" key="1">
    <source>
        <dbReference type="EMBL" id="KRX29940.1"/>
    </source>
</evidence>
<keyword evidence="2" id="KW-1185">Reference proteome</keyword>
<dbReference type="AlphaFoldDB" id="A0A0V0ST13"/>
<evidence type="ECO:0000313" key="2">
    <source>
        <dbReference type="Proteomes" id="UP000055048"/>
    </source>
</evidence>
<name>A0A0V0ST13_9BILA</name>
<gene>
    <name evidence="1" type="ORF">T05_11999</name>
</gene>